<organism evidence="5 6">
    <name type="scientific">Platysternon megacephalum</name>
    <name type="common">big-headed turtle</name>
    <dbReference type="NCBI Taxonomy" id="55544"/>
    <lineage>
        <taxon>Eukaryota</taxon>
        <taxon>Metazoa</taxon>
        <taxon>Chordata</taxon>
        <taxon>Craniata</taxon>
        <taxon>Vertebrata</taxon>
        <taxon>Euteleostomi</taxon>
        <taxon>Archelosauria</taxon>
        <taxon>Testudinata</taxon>
        <taxon>Testudines</taxon>
        <taxon>Cryptodira</taxon>
        <taxon>Durocryptodira</taxon>
        <taxon>Testudinoidea</taxon>
        <taxon>Platysternidae</taxon>
        <taxon>Platysternon</taxon>
    </lineage>
</organism>
<evidence type="ECO:0000256" key="4">
    <source>
        <dbReference type="ARBA" id="ARBA00038402"/>
    </source>
</evidence>
<accession>A0A4D9EWV2</accession>
<dbReference type="AlphaFoldDB" id="A0A4D9EWV2"/>
<dbReference type="GO" id="GO:0046872">
    <property type="term" value="F:metal ion binding"/>
    <property type="evidence" value="ECO:0007669"/>
    <property type="project" value="UniProtKB-KW"/>
</dbReference>
<dbReference type="GO" id="GO:0008033">
    <property type="term" value="P:tRNA processing"/>
    <property type="evidence" value="ECO:0007669"/>
    <property type="project" value="UniProtKB-KW"/>
</dbReference>
<evidence type="ECO:0000313" key="5">
    <source>
        <dbReference type="EMBL" id="TFK15116.1"/>
    </source>
</evidence>
<evidence type="ECO:0000313" key="6">
    <source>
        <dbReference type="Proteomes" id="UP000297703"/>
    </source>
</evidence>
<proteinExistence type="inferred from homology"/>
<comment type="similarity">
    <text evidence="4">Belongs to the eukaryotic/archaeal RNase P protein component 4 family.</text>
</comment>
<dbReference type="GO" id="GO:0005655">
    <property type="term" value="C:nucleolar ribonuclease P complex"/>
    <property type="evidence" value="ECO:0007669"/>
    <property type="project" value="TreeGrafter"/>
</dbReference>
<gene>
    <name evidence="5" type="ORF">DR999_PMT01406</name>
</gene>
<protein>
    <submittedName>
        <fullName evidence="5">Peroxisome proliferator-activated receptor gamma coactivator 1-alpha</fullName>
    </submittedName>
</protein>
<evidence type="ECO:0000256" key="3">
    <source>
        <dbReference type="ARBA" id="ARBA00022833"/>
    </source>
</evidence>
<dbReference type="PANTHER" id="PTHR14742:SF0">
    <property type="entry name" value="RIBONUCLEASE P PROTEIN SUBUNIT P21"/>
    <property type="match status" value="1"/>
</dbReference>
<evidence type="ECO:0000256" key="2">
    <source>
        <dbReference type="ARBA" id="ARBA00022723"/>
    </source>
</evidence>
<dbReference type="EMBL" id="QXTE01000006">
    <property type="protein sequence ID" value="TFK15116.1"/>
    <property type="molecule type" value="Genomic_DNA"/>
</dbReference>
<dbReference type="OrthoDB" id="128536at2759"/>
<dbReference type="Pfam" id="PF04032">
    <property type="entry name" value="Rpr2"/>
    <property type="match status" value="1"/>
</dbReference>
<dbReference type="STRING" id="55544.A0A4D9EWV2"/>
<sequence length="82" mass="9436">MSDQVAFQKVSFLYQAAHCVLTQNPENQELARFYCHVQCSISHRLVLRQDPSVKRTICKSFSALLVPGVSSMVLQRRCRSRH</sequence>
<keyword evidence="6" id="KW-1185">Reference proteome</keyword>
<reference evidence="5 6" key="1">
    <citation type="submission" date="2019-04" db="EMBL/GenBank/DDBJ databases">
        <title>Draft genome of the big-headed turtle Platysternon megacephalum.</title>
        <authorList>
            <person name="Gong S."/>
        </authorList>
    </citation>
    <scope>NUCLEOTIDE SEQUENCE [LARGE SCALE GENOMIC DNA]</scope>
    <source>
        <strain evidence="5">DO16091913</strain>
        <tissue evidence="5">Muscle</tissue>
    </source>
</reference>
<keyword evidence="2" id="KW-0479">Metal-binding</keyword>
<dbReference type="PANTHER" id="PTHR14742">
    <property type="entry name" value="RIBONUCLEASE P SUBUNIT P21"/>
    <property type="match status" value="1"/>
</dbReference>
<keyword evidence="1" id="KW-0819">tRNA processing</keyword>
<comment type="caution">
    <text evidence="5">The sequence shown here is derived from an EMBL/GenBank/DDBJ whole genome shotgun (WGS) entry which is preliminary data.</text>
</comment>
<dbReference type="InterPro" id="IPR007175">
    <property type="entry name" value="Rpr2/Snm1/Rpp21"/>
</dbReference>
<keyword evidence="5" id="KW-0675">Receptor</keyword>
<name>A0A4D9EWV2_9SAUR</name>
<keyword evidence="3" id="KW-0862">Zinc</keyword>
<reference evidence="5 6" key="2">
    <citation type="submission" date="2019-04" db="EMBL/GenBank/DDBJ databases">
        <title>The genome sequence of big-headed turtle.</title>
        <authorList>
            <person name="Gong S."/>
        </authorList>
    </citation>
    <scope>NUCLEOTIDE SEQUENCE [LARGE SCALE GENOMIC DNA]</scope>
    <source>
        <strain evidence="5">DO16091913</strain>
        <tissue evidence="5">Muscle</tissue>
    </source>
</reference>
<evidence type="ECO:0000256" key="1">
    <source>
        <dbReference type="ARBA" id="ARBA00022694"/>
    </source>
</evidence>
<dbReference type="Proteomes" id="UP000297703">
    <property type="component" value="Unassembled WGS sequence"/>
</dbReference>